<accession>A0ACB7CD81</accession>
<protein>
    <submittedName>
        <fullName evidence="1">Uncharacterized protein</fullName>
    </submittedName>
</protein>
<comment type="caution">
    <text evidence="1">The sequence shown here is derived from an EMBL/GenBank/DDBJ whole genome shotgun (WGS) entry which is preliminary data.</text>
</comment>
<gene>
    <name evidence="1" type="ORF">PORY_001573</name>
</gene>
<name>A0ACB7CD81_9ASCO</name>
<organism evidence="1 2">
    <name type="scientific">Pneumocystis oryctolagi</name>
    <dbReference type="NCBI Taxonomy" id="42067"/>
    <lineage>
        <taxon>Eukaryota</taxon>
        <taxon>Fungi</taxon>
        <taxon>Dikarya</taxon>
        <taxon>Ascomycota</taxon>
        <taxon>Taphrinomycotina</taxon>
        <taxon>Pneumocystomycetes</taxon>
        <taxon>Pneumocystaceae</taxon>
        <taxon>Pneumocystis</taxon>
    </lineage>
</organism>
<evidence type="ECO:0000313" key="1">
    <source>
        <dbReference type="EMBL" id="KAG4304898.1"/>
    </source>
</evidence>
<sequence>MEKFTKWRDPGTGLAPFLQNPFEIPNPKFFFFVFGLILFLVRHLFIFILFTTYLVFIHLLLSPLLQPIFPKTLHFFKKIFIGIVFVLCGTFLEYSQIHTYAKRKNINTSPSPGDVVISCCCSPLDVLYLTFKYNPIFTICFSDTPFVKHVSGIKLIFYMLSTPKKSSYKDCVTLDNLSKLYPNRIICVFPEGTTSNGCGLLLFTQSLQSIAPQSKVFPLSIKYDPYLTTPHPGSLLTFLFRFTFKLTHKIRIKTSEAPIIPENCQEKLSEIASISLSKLSRIYLDTNMKEIQKQLNNCKITEKLSSIEQTSCSHFLDSKKKHQTEHQKDIHCAKSSFITYERNPLKMTKSIETHKNISIPSSEHTEYRKNSFSFPNNNLAFSSLELSEDILHIQNFSGITKLHEQSFIFHEAPSKEESGIDIFLDPPSYITSNLAHNIFQSKILSIRTLTHQDALKKVIHFDLDVKDYPLSKNENWIVGGFIEICIPNLKNTVDEIFELLNISQEKADEQIILETKNNNFLKLWNITCSQKIKTTRRNIMTWMVDIQSSLPKKALLRLLAEYATNEFDKKILFFLCSKEGQKAFLNLRSQKYITLSQLLHAFPSSKPPFAHLLSVLSPICPRRYSFSNDPSLSHGILQIAASIIKVPDWKGDTRYGLASAYFEQIFHEHINIKKKNSTENISCQLTIPIFKGNDQNPLSKEPYAPGPRIFIGVGVGIAPFRAFVQNRLQNTSCFEEIWVIQGCRNAKLDEIYHGEWGLLNASQNRIIVESRSGKKEHVQDEVKRRGKLIWDIINSKDGRIYVCGIGAPYIKSLDDCFIEIAMEWGGYNREDAVKKWKEFENPLVLKYIKEIW</sequence>
<proteinExistence type="predicted"/>
<reference evidence="1 2" key="1">
    <citation type="journal article" date="2021" name="Commun. Biol.">
        <title>Genomic insights into the host specific adaptation of the Pneumocystis genus.</title>
        <authorList>
            <person name="Cisse O.H."/>
            <person name="Ma L."/>
            <person name="Dekker J.P."/>
            <person name="Khil P.P."/>
            <person name="Youn J.-H."/>
            <person name="Brenchley J.M."/>
            <person name="Blair R."/>
            <person name="Pahar B."/>
            <person name="Chabe M."/>
            <person name="Van Rompay K.K.A."/>
            <person name="Keesler R."/>
            <person name="Sukura A."/>
            <person name="Hirsch V."/>
            <person name="Kutty G."/>
            <person name="Liu Y."/>
            <person name="Peng L."/>
            <person name="Chen J."/>
            <person name="Song J."/>
            <person name="Weissenbacher-Lang C."/>
            <person name="Xu J."/>
            <person name="Upham N.S."/>
            <person name="Stajich J.E."/>
            <person name="Cuomo C.A."/>
            <person name="Cushion M.T."/>
            <person name="Kovacs J.A."/>
        </authorList>
    </citation>
    <scope>NUCLEOTIDE SEQUENCE [LARGE SCALE GENOMIC DNA]</scope>
    <source>
        <strain evidence="1 2">RABM</strain>
    </source>
</reference>
<evidence type="ECO:0000313" key="2">
    <source>
        <dbReference type="Proteomes" id="UP000768646"/>
    </source>
</evidence>
<dbReference type="Proteomes" id="UP000768646">
    <property type="component" value="Unassembled WGS sequence"/>
</dbReference>
<keyword evidence="2" id="KW-1185">Reference proteome</keyword>
<dbReference type="EMBL" id="JABTEG010000005">
    <property type="protein sequence ID" value="KAG4304898.1"/>
    <property type="molecule type" value="Genomic_DNA"/>
</dbReference>